<comment type="subunit">
    <text evidence="9">Heterodimer with SLC30A5; form a functional zinc ion transmembrane transporter.</text>
</comment>
<dbReference type="GO" id="GO:0005794">
    <property type="term" value="C:Golgi apparatus"/>
    <property type="evidence" value="ECO:0007669"/>
    <property type="project" value="UniProtKB-SubCell"/>
</dbReference>
<keyword evidence="7" id="KW-0406">Ion transport</keyword>
<organism evidence="13 14">
    <name type="scientific">Plectus sambesii</name>
    <dbReference type="NCBI Taxonomy" id="2011161"/>
    <lineage>
        <taxon>Eukaryota</taxon>
        <taxon>Metazoa</taxon>
        <taxon>Ecdysozoa</taxon>
        <taxon>Nematoda</taxon>
        <taxon>Chromadorea</taxon>
        <taxon>Plectida</taxon>
        <taxon>Plectina</taxon>
        <taxon>Plectoidea</taxon>
        <taxon>Plectidae</taxon>
        <taxon>Plectus</taxon>
    </lineage>
</organism>
<evidence type="ECO:0000256" key="11">
    <source>
        <dbReference type="SAM" id="Phobius"/>
    </source>
</evidence>
<evidence type="ECO:0000256" key="10">
    <source>
        <dbReference type="ARBA" id="ARBA00045455"/>
    </source>
</evidence>
<feature type="transmembrane region" description="Helical" evidence="11">
    <location>
        <begin position="83"/>
        <end position="106"/>
    </location>
</feature>
<reference evidence="14" key="1">
    <citation type="submission" date="2022-11" db="UniProtKB">
        <authorList>
            <consortium name="WormBaseParasite"/>
        </authorList>
    </citation>
    <scope>IDENTIFICATION</scope>
</reference>
<comment type="function">
    <text evidence="10">Has probably no intrinsic transporter activity but together with SLC30A5 forms a functional zinc ion:proton antiporter heterodimer, mediating zinc entry into the lumen of organelles along the secretory pathway. As part of that zinc ion:proton antiporter, contributes to zinc ion homeostasis within the early secretory pathway and regulates the activation and folding of enzymes like alkaline phosphatases and enzymes involved in phosphatidylinositol glycan anchor biosynthesis.</text>
</comment>
<evidence type="ECO:0000256" key="3">
    <source>
        <dbReference type="ARBA" id="ARBA00022692"/>
    </source>
</evidence>
<dbReference type="PANTHER" id="PTHR46531:SF1">
    <property type="entry name" value="ZINC TRANSPORTER 6"/>
    <property type="match status" value="1"/>
</dbReference>
<dbReference type="PANTHER" id="PTHR46531">
    <property type="entry name" value="ZINC TRANSPORTER 6"/>
    <property type="match status" value="1"/>
</dbReference>
<dbReference type="Pfam" id="PF01545">
    <property type="entry name" value="Cation_efflux"/>
    <property type="match status" value="1"/>
</dbReference>
<dbReference type="GO" id="GO:0006829">
    <property type="term" value="P:zinc ion transport"/>
    <property type="evidence" value="ECO:0007669"/>
    <property type="project" value="TreeGrafter"/>
</dbReference>
<keyword evidence="13" id="KW-1185">Reference proteome</keyword>
<dbReference type="WBParaSite" id="PSAMB.scaffold13304size2335.g35413.t1">
    <property type="protein sequence ID" value="PSAMB.scaffold13304size2335.g35413.t1"/>
    <property type="gene ID" value="PSAMB.scaffold13304size2335.g35413"/>
</dbReference>
<keyword evidence="8 11" id="KW-0472">Membrane</keyword>
<dbReference type="Proteomes" id="UP000887566">
    <property type="component" value="Unplaced"/>
</dbReference>
<comment type="subcellular location">
    <subcellularLocation>
        <location evidence="1">Golgi apparatus</location>
        <location evidence="1">trans-Golgi network membrane</location>
        <topology evidence="1">Multi-pass membrane protein</topology>
    </subcellularLocation>
</comment>
<feature type="transmembrane region" description="Helical" evidence="11">
    <location>
        <begin position="21"/>
        <end position="38"/>
    </location>
</feature>
<keyword evidence="3 11" id="KW-0812">Transmembrane</keyword>
<keyword evidence="2" id="KW-0813">Transport</keyword>
<evidence type="ECO:0000259" key="12">
    <source>
        <dbReference type="Pfam" id="PF01545"/>
    </source>
</evidence>
<keyword evidence="4" id="KW-0862">Zinc</keyword>
<evidence type="ECO:0000256" key="4">
    <source>
        <dbReference type="ARBA" id="ARBA00022833"/>
    </source>
</evidence>
<dbReference type="AlphaFoldDB" id="A0A914UZ83"/>
<sequence>MGRRSALWDLGELWRAPDARPVMAVAATCFACWLFLVYCVSASRSLVLTGAAWLTVFAMFSLASALISIVIRARQPSATYSFGLARAPVLAVFTSTVLAQLSSIFLIKESIERLLEGNEHSHNHSLFIPGTIAASVAQLLAAYAVRNEPFNHVLTAASSSWLQVRKILLTTNSASAMIE</sequence>
<evidence type="ECO:0000256" key="7">
    <source>
        <dbReference type="ARBA" id="ARBA00023065"/>
    </source>
</evidence>
<dbReference type="InterPro" id="IPR027469">
    <property type="entry name" value="Cation_efflux_TMD_sf"/>
</dbReference>
<feature type="transmembrane region" description="Helical" evidence="11">
    <location>
        <begin position="50"/>
        <end position="71"/>
    </location>
</feature>
<keyword evidence="6" id="KW-0333">Golgi apparatus</keyword>
<dbReference type="GO" id="GO:0008324">
    <property type="term" value="F:monoatomic cation transmembrane transporter activity"/>
    <property type="evidence" value="ECO:0007669"/>
    <property type="project" value="InterPro"/>
</dbReference>
<protein>
    <recommendedName>
        <fullName evidence="12">Cation efflux protein transmembrane domain-containing protein</fullName>
    </recommendedName>
</protein>
<keyword evidence="5 11" id="KW-1133">Transmembrane helix</keyword>
<evidence type="ECO:0000313" key="13">
    <source>
        <dbReference type="Proteomes" id="UP000887566"/>
    </source>
</evidence>
<feature type="domain" description="Cation efflux protein transmembrane" evidence="12">
    <location>
        <begin position="23"/>
        <end position="158"/>
    </location>
</feature>
<proteinExistence type="predicted"/>
<dbReference type="SUPFAM" id="SSF161111">
    <property type="entry name" value="Cation efflux protein transmembrane domain-like"/>
    <property type="match status" value="1"/>
</dbReference>
<evidence type="ECO:0000256" key="8">
    <source>
        <dbReference type="ARBA" id="ARBA00023136"/>
    </source>
</evidence>
<evidence type="ECO:0000256" key="9">
    <source>
        <dbReference type="ARBA" id="ARBA00038600"/>
    </source>
</evidence>
<evidence type="ECO:0000313" key="14">
    <source>
        <dbReference type="WBParaSite" id="PSAMB.scaffold13304size2335.g35413.t1"/>
    </source>
</evidence>
<evidence type="ECO:0000256" key="6">
    <source>
        <dbReference type="ARBA" id="ARBA00023034"/>
    </source>
</evidence>
<dbReference type="Gene3D" id="1.20.1510.10">
    <property type="entry name" value="Cation efflux protein transmembrane domain"/>
    <property type="match status" value="1"/>
</dbReference>
<name>A0A914UZ83_9BILA</name>
<dbReference type="InterPro" id="IPR052005">
    <property type="entry name" value="CDF_SLC30A"/>
</dbReference>
<accession>A0A914UZ83</accession>
<evidence type="ECO:0000256" key="1">
    <source>
        <dbReference type="ARBA" id="ARBA00004166"/>
    </source>
</evidence>
<evidence type="ECO:0000256" key="2">
    <source>
        <dbReference type="ARBA" id="ARBA00022448"/>
    </source>
</evidence>
<dbReference type="GO" id="GO:0016020">
    <property type="term" value="C:membrane"/>
    <property type="evidence" value="ECO:0007669"/>
    <property type="project" value="InterPro"/>
</dbReference>
<dbReference type="InterPro" id="IPR058533">
    <property type="entry name" value="Cation_efflux_TM"/>
</dbReference>
<evidence type="ECO:0000256" key="5">
    <source>
        <dbReference type="ARBA" id="ARBA00022989"/>
    </source>
</evidence>